<organism evidence="2">
    <name type="scientific">Rhizophora mucronata</name>
    <name type="common">Asiatic mangrove</name>
    <dbReference type="NCBI Taxonomy" id="61149"/>
    <lineage>
        <taxon>Eukaryota</taxon>
        <taxon>Viridiplantae</taxon>
        <taxon>Streptophyta</taxon>
        <taxon>Embryophyta</taxon>
        <taxon>Tracheophyta</taxon>
        <taxon>Spermatophyta</taxon>
        <taxon>Magnoliopsida</taxon>
        <taxon>eudicotyledons</taxon>
        <taxon>Gunneridae</taxon>
        <taxon>Pentapetalae</taxon>
        <taxon>rosids</taxon>
        <taxon>fabids</taxon>
        <taxon>Malpighiales</taxon>
        <taxon>Rhizophoraceae</taxon>
        <taxon>Rhizophora</taxon>
    </lineage>
</organism>
<dbReference type="AlphaFoldDB" id="A0A2P2PAQ1"/>
<name>A0A2P2PAQ1_RHIMU</name>
<feature type="transmembrane region" description="Helical" evidence="1">
    <location>
        <begin position="6"/>
        <end position="23"/>
    </location>
</feature>
<sequence length="24" mass="2864">MTFFYVKFAVILSLCSFFLPYLVN</sequence>
<keyword evidence="1" id="KW-0472">Membrane</keyword>
<evidence type="ECO:0000313" key="2">
    <source>
        <dbReference type="EMBL" id="MBX51822.1"/>
    </source>
</evidence>
<evidence type="ECO:0000256" key="1">
    <source>
        <dbReference type="SAM" id="Phobius"/>
    </source>
</evidence>
<proteinExistence type="predicted"/>
<keyword evidence="1" id="KW-0812">Transmembrane</keyword>
<protein>
    <submittedName>
        <fullName evidence="2">Uncharacterized protein</fullName>
    </submittedName>
</protein>
<reference evidence="2" key="1">
    <citation type="submission" date="2018-02" db="EMBL/GenBank/DDBJ databases">
        <title>Rhizophora mucronata_Transcriptome.</title>
        <authorList>
            <person name="Meera S.P."/>
            <person name="Sreeshan A."/>
            <person name="Augustine A."/>
        </authorList>
    </citation>
    <scope>NUCLEOTIDE SEQUENCE</scope>
    <source>
        <tissue evidence="2">Leaf</tissue>
    </source>
</reference>
<dbReference type="EMBL" id="GGEC01071338">
    <property type="protein sequence ID" value="MBX51822.1"/>
    <property type="molecule type" value="Transcribed_RNA"/>
</dbReference>
<accession>A0A2P2PAQ1</accession>
<keyword evidence="1" id="KW-1133">Transmembrane helix</keyword>